<keyword evidence="8" id="KW-1185">Reference proteome</keyword>
<dbReference type="EC" id="3.1.1.-" evidence="5"/>
<evidence type="ECO:0000313" key="8">
    <source>
        <dbReference type="Proteomes" id="UP000027135"/>
    </source>
</evidence>
<dbReference type="EMBL" id="KK852902">
    <property type="protein sequence ID" value="KDR14051.1"/>
    <property type="molecule type" value="Genomic_DNA"/>
</dbReference>
<dbReference type="InterPro" id="IPR050309">
    <property type="entry name" value="Type-B_Carboxylest/Lipase"/>
</dbReference>
<accession>A0A067QXD4</accession>
<dbReference type="Proteomes" id="UP000027135">
    <property type="component" value="Unassembled WGS sequence"/>
</dbReference>
<dbReference type="CDD" id="cd00312">
    <property type="entry name" value="Esterase_lipase"/>
    <property type="match status" value="1"/>
</dbReference>
<dbReference type="AlphaFoldDB" id="A0A067QXD4"/>
<reference evidence="7 8" key="1">
    <citation type="journal article" date="2014" name="Nat. Commun.">
        <title>Molecular traces of alternative social organization in a termite genome.</title>
        <authorList>
            <person name="Terrapon N."/>
            <person name="Li C."/>
            <person name="Robertson H.M."/>
            <person name="Ji L."/>
            <person name="Meng X."/>
            <person name="Booth W."/>
            <person name="Chen Z."/>
            <person name="Childers C.P."/>
            <person name="Glastad K.M."/>
            <person name="Gokhale K."/>
            <person name="Gowin J."/>
            <person name="Gronenberg W."/>
            <person name="Hermansen R.A."/>
            <person name="Hu H."/>
            <person name="Hunt B.G."/>
            <person name="Huylmans A.K."/>
            <person name="Khalil S.M."/>
            <person name="Mitchell R.D."/>
            <person name="Munoz-Torres M.C."/>
            <person name="Mustard J.A."/>
            <person name="Pan H."/>
            <person name="Reese J.T."/>
            <person name="Scharf M.E."/>
            <person name="Sun F."/>
            <person name="Vogel H."/>
            <person name="Xiao J."/>
            <person name="Yang W."/>
            <person name="Yang Z."/>
            <person name="Yang Z."/>
            <person name="Zhou J."/>
            <person name="Zhu J."/>
            <person name="Brent C.S."/>
            <person name="Elsik C.G."/>
            <person name="Goodisman M.A."/>
            <person name="Liberles D.A."/>
            <person name="Roe R.M."/>
            <person name="Vargo E.L."/>
            <person name="Vilcinskas A."/>
            <person name="Wang J."/>
            <person name="Bornberg-Bauer E."/>
            <person name="Korb J."/>
            <person name="Zhang G."/>
            <person name="Liebig J."/>
        </authorList>
    </citation>
    <scope>NUCLEOTIDE SEQUENCE [LARGE SCALE GENOMIC DNA]</scope>
    <source>
        <tissue evidence="7">Whole organism</tissue>
    </source>
</reference>
<keyword evidence="4" id="KW-0325">Glycoprotein</keyword>
<dbReference type="InterPro" id="IPR019826">
    <property type="entry name" value="Carboxylesterase_B_AS"/>
</dbReference>
<evidence type="ECO:0000256" key="1">
    <source>
        <dbReference type="ARBA" id="ARBA00005964"/>
    </source>
</evidence>
<feature type="chain" id="PRO_5005103631" description="Carboxylic ester hydrolase" evidence="5">
    <location>
        <begin position="19"/>
        <end position="574"/>
    </location>
</feature>
<evidence type="ECO:0000256" key="2">
    <source>
        <dbReference type="ARBA" id="ARBA00022487"/>
    </source>
</evidence>
<dbReference type="PROSITE" id="PS00941">
    <property type="entry name" value="CARBOXYLESTERASE_B_2"/>
    <property type="match status" value="1"/>
</dbReference>
<evidence type="ECO:0000313" key="7">
    <source>
        <dbReference type="EMBL" id="KDR14051.1"/>
    </source>
</evidence>
<keyword evidence="2" id="KW-0719">Serine esterase</keyword>
<dbReference type="GO" id="GO:0052689">
    <property type="term" value="F:carboxylic ester hydrolase activity"/>
    <property type="evidence" value="ECO:0007669"/>
    <property type="project" value="UniProtKB-KW"/>
</dbReference>
<dbReference type="PROSITE" id="PS00122">
    <property type="entry name" value="CARBOXYLESTERASE_B_1"/>
    <property type="match status" value="1"/>
</dbReference>
<dbReference type="InterPro" id="IPR019819">
    <property type="entry name" value="Carboxylesterase_B_CS"/>
</dbReference>
<evidence type="ECO:0000256" key="3">
    <source>
        <dbReference type="ARBA" id="ARBA00022801"/>
    </source>
</evidence>
<sequence length="574" mass="63565">MRTSCVLVLAALCVGVGCHDNAPQVTVKQGSLRGHYLTSRKGRRFVGFQGVPYAKPPLGEMRFRNPEPPESWVGVREATEYSPVCIQRSIFAKQIDITGSEDCLYLNVFTPQVLSSLRMDVMVWFHGGGFVSGAGSFYGPEYLLDEDIVLVTVNYRLGPIGFLSTGDVAAPGNFGLKDQVAALHWVHNNIELFGGNPSSVTLFGESAGGSSVHYHMLSPLSRGLFHRGISQSGTALCSWAFAANGSSSHQARKLAKLLDCPTSPNAGLVECLRTKDARDVIATDKQFMEWDVDPLIPFKPVVEPTGLQDAFLPAEPLQLLQKGPLSIPWLTGINSADGALKAAPIYEKAELVAELNSQFERVAPITMFYGEVSSPDVAAEISQRIKSFYFKEQPIGNETMHRVVDMYTDSFFSWAANEAVHIHLSRNFVEGDGASVYYYYFTYRGPHSYSELFGDPTRDFGVCHADELIYLFPSARVFGNFSATPEEEQMTDCLIHMWTNFAHTGNPTPLDTKKDVMSTTWQPVTSIDNLEYLHIESPSNIYMNSGLLKDRVRFWSSLPLGFTNTARTLLRDEL</sequence>
<dbReference type="FunFam" id="3.40.50.1820:FF:000155">
    <property type="entry name" value="Carboxylic ester hydrolase"/>
    <property type="match status" value="1"/>
</dbReference>
<feature type="signal peptide" evidence="5">
    <location>
        <begin position="1"/>
        <end position="18"/>
    </location>
</feature>
<dbReference type="InterPro" id="IPR002018">
    <property type="entry name" value="CarbesteraseB"/>
</dbReference>
<dbReference type="InterPro" id="IPR029058">
    <property type="entry name" value="AB_hydrolase_fold"/>
</dbReference>
<evidence type="ECO:0000259" key="6">
    <source>
        <dbReference type="Pfam" id="PF00135"/>
    </source>
</evidence>
<dbReference type="InParanoid" id="A0A067QXD4"/>
<proteinExistence type="inferred from homology"/>
<dbReference type="ESTHER" id="zoone-a0a067qxd4">
    <property type="family name" value="Carb_B_Arthropoda"/>
</dbReference>
<dbReference type="eggNOG" id="KOG1516">
    <property type="taxonomic scope" value="Eukaryota"/>
</dbReference>
<dbReference type="OrthoDB" id="19653at2759"/>
<name>A0A067QXD4_ZOONE</name>
<organism evidence="7 8">
    <name type="scientific">Zootermopsis nevadensis</name>
    <name type="common">Dampwood termite</name>
    <dbReference type="NCBI Taxonomy" id="136037"/>
    <lineage>
        <taxon>Eukaryota</taxon>
        <taxon>Metazoa</taxon>
        <taxon>Ecdysozoa</taxon>
        <taxon>Arthropoda</taxon>
        <taxon>Hexapoda</taxon>
        <taxon>Insecta</taxon>
        <taxon>Pterygota</taxon>
        <taxon>Neoptera</taxon>
        <taxon>Polyneoptera</taxon>
        <taxon>Dictyoptera</taxon>
        <taxon>Blattodea</taxon>
        <taxon>Blattoidea</taxon>
        <taxon>Termitoidae</taxon>
        <taxon>Termopsidae</taxon>
        <taxon>Zootermopsis</taxon>
    </lineage>
</organism>
<dbReference type="SUPFAM" id="SSF53474">
    <property type="entry name" value="alpha/beta-Hydrolases"/>
    <property type="match status" value="1"/>
</dbReference>
<feature type="domain" description="Carboxylesterase type B" evidence="6">
    <location>
        <begin position="22"/>
        <end position="555"/>
    </location>
</feature>
<gene>
    <name evidence="7" type="ORF">L798_11964</name>
</gene>
<keyword evidence="5" id="KW-0732">Signal</keyword>
<evidence type="ECO:0000256" key="4">
    <source>
        <dbReference type="ARBA" id="ARBA00023180"/>
    </source>
</evidence>
<dbReference type="Pfam" id="PF00135">
    <property type="entry name" value="COesterase"/>
    <property type="match status" value="1"/>
</dbReference>
<dbReference type="PANTHER" id="PTHR11559">
    <property type="entry name" value="CARBOXYLESTERASE"/>
    <property type="match status" value="1"/>
</dbReference>
<dbReference type="OMA" id="PMIPFKP"/>
<comment type="similarity">
    <text evidence="1 5">Belongs to the type-B carboxylesterase/lipase family.</text>
</comment>
<dbReference type="PROSITE" id="PS51257">
    <property type="entry name" value="PROKAR_LIPOPROTEIN"/>
    <property type="match status" value="1"/>
</dbReference>
<keyword evidence="3 5" id="KW-0378">Hydrolase</keyword>
<dbReference type="Gene3D" id="3.40.50.1820">
    <property type="entry name" value="alpha/beta hydrolase"/>
    <property type="match status" value="1"/>
</dbReference>
<evidence type="ECO:0000256" key="5">
    <source>
        <dbReference type="RuleBase" id="RU361235"/>
    </source>
</evidence>
<protein>
    <recommendedName>
        <fullName evidence="5">Carboxylic ester hydrolase</fullName>
        <ecNumber evidence="5">3.1.1.-</ecNumber>
    </recommendedName>
</protein>